<dbReference type="EMBL" id="CP001821">
    <property type="protein sequence ID" value="ACZ31215.1"/>
    <property type="molecule type" value="Genomic_DNA"/>
</dbReference>
<evidence type="ECO:0000313" key="3">
    <source>
        <dbReference type="EMBL" id="ACZ31215.1"/>
    </source>
</evidence>
<feature type="compositionally biased region" description="Low complexity" evidence="1">
    <location>
        <begin position="35"/>
        <end position="47"/>
    </location>
</feature>
<keyword evidence="2" id="KW-1133">Transmembrane helix</keyword>
<protein>
    <recommendedName>
        <fullName evidence="5">Integral membrane protein</fullName>
    </recommendedName>
</protein>
<gene>
    <name evidence="3" type="ordered locus">Xcel_2197</name>
</gene>
<dbReference type="HOGENOM" id="CLU_065990_1_0_11"/>
<dbReference type="eggNOG" id="COG5473">
    <property type="taxonomic scope" value="Bacteria"/>
</dbReference>
<organism evidence="3 4">
    <name type="scientific">Xylanimonas cellulosilytica (strain DSM 15894 / JCM 12276 / CECT 5975 / KCTC 9989 / LMG 20990 / NBRC 107835 / XIL07)</name>
    <dbReference type="NCBI Taxonomy" id="446471"/>
    <lineage>
        <taxon>Bacteria</taxon>
        <taxon>Bacillati</taxon>
        <taxon>Actinomycetota</taxon>
        <taxon>Actinomycetes</taxon>
        <taxon>Micrococcales</taxon>
        <taxon>Promicromonosporaceae</taxon>
        <taxon>Xylanimonas</taxon>
    </lineage>
</organism>
<dbReference type="Proteomes" id="UP000002255">
    <property type="component" value="Chromosome"/>
</dbReference>
<accession>D1BUX6</accession>
<evidence type="ECO:0008006" key="5">
    <source>
        <dbReference type="Google" id="ProtNLM"/>
    </source>
</evidence>
<feature type="compositionally biased region" description="Pro residues" evidence="1">
    <location>
        <begin position="1"/>
        <end position="34"/>
    </location>
</feature>
<feature type="transmembrane region" description="Helical" evidence="2">
    <location>
        <begin position="158"/>
        <end position="183"/>
    </location>
</feature>
<proteinExistence type="predicted"/>
<feature type="transmembrane region" description="Helical" evidence="2">
    <location>
        <begin position="283"/>
        <end position="304"/>
    </location>
</feature>
<feature type="compositionally biased region" description="Low complexity" evidence="1">
    <location>
        <begin position="56"/>
        <end position="77"/>
    </location>
</feature>
<evidence type="ECO:0000256" key="2">
    <source>
        <dbReference type="SAM" id="Phobius"/>
    </source>
</evidence>
<feature type="transmembrane region" description="Helical" evidence="2">
    <location>
        <begin position="229"/>
        <end position="247"/>
    </location>
</feature>
<dbReference type="KEGG" id="xce:Xcel_2197"/>
<keyword evidence="2" id="KW-0472">Membrane</keyword>
<keyword evidence="2" id="KW-0812">Transmembrane</keyword>
<reference evidence="4" key="1">
    <citation type="submission" date="2009-11" db="EMBL/GenBank/DDBJ databases">
        <title>The complete chromosome of Xylanimonas cellulosilytica DSM 15894.</title>
        <authorList>
            <consortium name="US DOE Joint Genome Institute (JGI-PGF)"/>
            <person name="Lucas S."/>
            <person name="Copeland A."/>
            <person name="Lapidus A."/>
            <person name="Glavina del Rio T."/>
            <person name="Dalin E."/>
            <person name="Tice H."/>
            <person name="Bruce D."/>
            <person name="Goodwin L."/>
            <person name="Pitluck S."/>
            <person name="Kyrpides N."/>
            <person name="Mavromatis K."/>
            <person name="Ivanova N."/>
            <person name="Mikhailova N."/>
            <person name="Foster B."/>
            <person name="Clum A."/>
            <person name="Brettin T."/>
            <person name="Detter J.C."/>
            <person name="Han C."/>
            <person name="Larimer F."/>
            <person name="Land M."/>
            <person name="Hauser L."/>
            <person name="Markowitz V."/>
            <person name="Cheng J.F."/>
            <person name="Hugenholtz P."/>
            <person name="Woyke T."/>
            <person name="Wu D."/>
            <person name="Gehrich-Schroeter G."/>
            <person name="Schneider S."/>
            <person name="Pukall S.R."/>
            <person name="Klenk H.P."/>
            <person name="Eisen J.A."/>
        </authorList>
    </citation>
    <scope>NUCLEOTIDE SEQUENCE [LARGE SCALE GENOMIC DNA]</scope>
    <source>
        <strain evidence="4">DSM 15894 / CECT 5975 / LMG 20990 / XIL07</strain>
    </source>
</reference>
<evidence type="ECO:0000256" key="1">
    <source>
        <dbReference type="SAM" id="MobiDB-lite"/>
    </source>
</evidence>
<feature type="region of interest" description="Disordered" evidence="1">
    <location>
        <begin position="1"/>
        <end position="80"/>
    </location>
</feature>
<evidence type="ECO:0000313" key="4">
    <source>
        <dbReference type="Proteomes" id="UP000002255"/>
    </source>
</evidence>
<keyword evidence="4" id="KW-1185">Reference proteome</keyword>
<sequence>MSDPYGPPPTSDPNDPQPSPGQPAPPPYGQPAPQPQYGQPAPQAPAGEPGPPQYGPPQYGQPGPAGQSGPPGYGQYASMPTAPPATPYGVAPPTLTIGDALSFAWAKFRQNWASWVAFALIFVAATVLLVLPATLQAVDAADRAVDRGEVFTMDDFRFTAAATGLMVLGGLLSYVAQAMAWHAALREADGARPSLAQFVAARRLGVAVLTGIVIAVASGIVAFIPFGSIAWQIFTVFAIAFVVDRSLSPFAAIAESFRTVGRNFGSVFVLLLTLLGINLLGFLALGVGLLVTLPLSVLALTYAFRRITGGTIV</sequence>
<name>D1BUX6_XYLCX</name>
<reference evidence="3 4" key="2">
    <citation type="journal article" date="2010" name="Stand. Genomic Sci.">
        <title>Complete genome sequence of Xylanimonas cellulosilytica type strain (XIL07).</title>
        <authorList>
            <person name="Foster B."/>
            <person name="Pukall R."/>
            <person name="Abt B."/>
            <person name="Nolan M."/>
            <person name="Glavina Del Rio T."/>
            <person name="Chen F."/>
            <person name="Lucas S."/>
            <person name="Tice H."/>
            <person name="Pitluck S."/>
            <person name="Cheng J.-F."/>
            <person name="Chertkov O."/>
            <person name="Brettin T."/>
            <person name="Han C."/>
            <person name="Detter J.C."/>
            <person name="Bruce D."/>
            <person name="Goodwin L."/>
            <person name="Ivanova N."/>
            <person name="Mavromatis K."/>
            <person name="Pati A."/>
            <person name="Mikhailova N."/>
            <person name="Chen A."/>
            <person name="Palaniappan K."/>
            <person name="Land M."/>
            <person name="Hauser L."/>
            <person name="Chang Y.-J."/>
            <person name="Jeffries C.D."/>
            <person name="Chain P."/>
            <person name="Rohde M."/>
            <person name="Goeker M."/>
            <person name="Bristow J."/>
            <person name="Eisen J.A."/>
            <person name="Markowitz V."/>
            <person name="Hugenholtz P."/>
            <person name="Kyrpides N.C."/>
            <person name="Klenk H.-P."/>
            <person name="Lapidus A."/>
        </authorList>
    </citation>
    <scope>NUCLEOTIDE SEQUENCE [LARGE SCALE GENOMIC DNA]</scope>
    <source>
        <strain evidence="4">DSM 15894 / CECT 5975 / LMG 20990 / XIL07</strain>
    </source>
</reference>
<dbReference type="STRING" id="446471.Xcel_2197"/>
<dbReference type="AlphaFoldDB" id="D1BUX6"/>
<feature type="transmembrane region" description="Helical" evidence="2">
    <location>
        <begin position="204"/>
        <end position="223"/>
    </location>
</feature>
<feature type="transmembrane region" description="Helical" evidence="2">
    <location>
        <begin position="115"/>
        <end position="138"/>
    </location>
</feature>
<feature type="transmembrane region" description="Helical" evidence="2">
    <location>
        <begin position="259"/>
        <end position="277"/>
    </location>
</feature>